<dbReference type="AlphaFoldDB" id="A0A4D6KGW7"/>
<dbReference type="Gramene" id="Vigun06g172000.1.v1.2">
    <property type="protein sequence ID" value="Vigun06g172000.1.v1.2.CDS.1"/>
    <property type="gene ID" value="Vigun06g172000.v1.2"/>
</dbReference>
<dbReference type="OrthoDB" id="1389485at2759"/>
<proteinExistence type="predicted"/>
<dbReference type="Proteomes" id="UP000501690">
    <property type="component" value="Linkage Group LG1"/>
</dbReference>
<sequence>MGSTYSSNISRVEVSKSPNFKDQSVVYSTPDSRTCTLHASVGVNTASVSLRDYTFDREGTRVDIRVRDIETNKEGRKGVGAIDLKYGGSALDVRKDAGQFSIGYGVPHVRCGYLVVTKHDTTAHGGSLFVTHVCGTAEQRLSLVVVQVWYDAAKGSFVCNITGPSRHASFIEVVAAMKKAYGDCVDSPSSTAHGAIPNTRIINNSGEFHGHLNGSMVSDSMINFFNVYMISSK</sequence>
<organism evidence="1 2">
    <name type="scientific">Vigna unguiculata</name>
    <name type="common">Cowpea</name>
    <dbReference type="NCBI Taxonomy" id="3917"/>
    <lineage>
        <taxon>Eukaryota</taxon>
        <taxon>Viridiplantae</taxon>
        <taxon>Streptophyta</taxon>
        <taxon>Embryophyta</taxon>
        <taxon>Tracheophyta</taxon>
        <taxon>Spermatophyta</taxon>
        <taxon>Magnoliopsida</taxon>
        <taxon>eudicotyledons</taxon>
        <taxon>Gunneridae</taxon>
        <taxon>Pentapetalae</taxon>
        <taxon>rosids</taxon>
        <taxon>fabids</taxon>
        <taxon>Fabales</taxon>
        <taxon>Fabaceae</taxon>
        <taxon>Papilionoideae</taxon>
        <taxon>50 kb inversion clade</taxon>
        <taxon>NPAAA clade</taxon>
        <taxon>indigoferoid/millettioid clade</taxon>
        <taxon>Phaseoleae</taxon>
        <taxon>Vigna</taxon>
    </lineage>
</organism>
<dbReference type="EMBL" id="CP039345">
    <property type="protein sequence ID" value="QCD77046.1"/>
    <property type="molecule type" value="Genomic_DNA"/>
</dbReference>
<accession>A0A4D6KGW7</accession>
<evidence type="ECO:0000313" key="1">
    <source>
        <dbReference type="EMBL" id="QCD77046.1"/>
    </source>
</evidence>
<name>A0A4D6KGW7_VIGUN</name>
<reference evidence="1 2" key="1">
    <citation type="submission" date="2019-04" db="EMBL/GenBank/DDBJ databases">
        <title>An improved genome assembly and genetic linkage map for asparagus bean, Vigna unguiculata ssp. sesquipedialis.</title>
        <authorList>
            <person name="Xia Q."/>
            <person name="Zhang R."/>
            <person name="Dong Y."/>
        </authorList>
    </citation>
    <scope>NUCLEOTIDE SEQUENCE [LARGE SCALE GENOMIC DNA]</scope>
    <source>
        <tissue evidence="1">Leaf</tissue>
    </source>
</reference>
<keyword evidence="2" id="KW-1185">Reference proteome</keyword>
<protein>
    <submittedName>
        <fullName evidence="1">Uncharacterized protein</fullName>
    </submittedName>
</protein>
<gene>
    <name evidence="1" type="ORF">DEO72_LG1g668</name>
</gene>
<evidence type="ECO:0000313" key="2">
    <source>
        <dbReference type="Proteomes" id="UP000501690"/>
    </source>
</evidence>